<accession>A0ABD0N3V4</accession>
<evidence type="ECO:0000313" key="2">
    <source>
        <dbReference type="Proteomes" id="UP001529510"/>
    </source>
</evidence>
<gene>
    <name evidence="1" type="ORF">M9458_048079</name>
</gene>
<keyword evidence="2" id="KW-1185">Reference proteome</keyword>
<feature type="non-terminal residue" evidence="1">
    <location>
        <position position="314"/>
    </location>
</feature>
<comment type="caution">
    <text evidence="1">The sequence shown here is derived from an EMBL/GenBank/DDBJ whole genome shotgun (WGS) entry which is preliminary data.</text>
</comment>
<protein>
    <submittedName>
        <fullName evidence="1">Uncharacterized protein</fullName>
    </submittedName>
</protein>
<dbReference type="AlphaFoldDB" id="A0ABD0N3V4"/>
<organism evidence="1 2">
    <name type="scientific">Cirrhinus mrigala</name>
    <name type="common">Mrigala</name>
    <dbReference type="NCBI Taxonomy" id="683832"/>
    <lineage>
        <taxon>Eukaryota</taxon>
        <taxon>Metazoa</taxon>
        <taxon>Chordata</taxon>
        <taxon>Craniata</taxon>
        <taxon>Vertebrata</taxon>
        <taxon>Euteleostomi</taxon>
        <taxon>Actinopterygii</taxon>
        <taxon>Neopterygii</taxon>
        <taxon>Teleostei</taxon>
        <taxon>Ostariophysi</taxon>
        <taxon>Cypriniformes</taxon>
        <taxon>Cyprinidae</taxon>
        <taxon>Labeoninae</taxon>
        <taxon>Labeonini</taxon>
        <taxon>Cirrhinus</taxon>
    </lineage>
</organism>
<dbReference type="EMBL" id="JAMKFB020000024">
    <property type="protein sequence ID" value="KAL0156833.1"/>
    <property type="molecule type" value="Genomic_DNA"/>
</dbReference>
<evidence type="ECO:0000313" key="1">
    <source>
        <dbReference type="EMBL" id="KAL0156833.1"/>
    </source>
</evidence>
<reference evidence="1 2" key="1">
    <citation type="submission" date="2024-05" db="EMBL/GenBank/DDBJ databases">
        <title>Genome sequencing and assembly of Indian major carp, Cirrhinus mrigala (Hamilton, 1822).</title>
        <authorList>
            <person name="Mohindra V."/>
            <person name="Chowdhury L.M."/>
            <person name="Lal K."/>
            <person name="Jena J.K."/>
        </authorList>
    </citation>
    <scope>NUCLEOTIDE SEQUENCE [LARGE SCALE GENOMIC DNA]</scope>
    <source>
        <strain evidence="1">CM1030</strain>
        <tissue evidence="1">Blood</tissue>
    </source>
</reference>
<proteinExistence type="predicted"/>
<dbReference type="Proteomes" id="UP001529510">
    <property type="component" value="Unassembled WGS sequence"/>
</dbReference>
<sequence length="314" mass="32778">MEVHCELSASPVSLEALKYLPTLLFLPPPPLSSGSLSAHPQPTISSLIVGLPVSIGVGGSPVSASSLRVQDSASTVDPVAPLWLLVPSSPAWPGSPLRPSGSTLVCCQPSCASGPNSSDFTSFLCLCPALSGSIRLLHPFGSTLVLCRSSSTTMAFRIHASASVARAMYSTSTLRILLVTLAHRLSVSASGSSATCATAISQPPWSCQPFLLHKSAPPWVTSMTVAWVSPGAACFKLLLSLPGPPWLLPPSGLPLLLLSLSWLLPSSSLPWTLSASPLLGIRPPPEPPPPIPPSDFCTARGHAFQEGDDMSWIW</sequence>
<name>A0ABD0N3V4_CIRMR</name>